<feature type="compositionally biased region" description="Polar residues" evidence="4">
    <location>
        <begin position="54"/>
        <end position="64"/>
    </location>
</feature>
<feature type="compositionally biased region" description="Polar residues" evidence="4">
    <location>
        <begin position="73"/>
        <end position="82"/>
    </location>
</feature>
<dbReference type="InterPro" id="IPR000504">
    <property type="entry name" value="RRM_dom"/>
</dbReference>
<organism evidence="6">
    <name type="scientific">Oikopleura dioica</name>
    <name type="common">Tunicate</name>
    <dbReference type="NCBI Taxonomy" id="34765"/>
    <lineage>
        <taxon>Eukaryota</taxon>
        <taxon>Metazoa</taxon>
        <taxon>Chordata</taxon>
        <taxon>Tunicata</taxon>
        <taxon>Appendicularia</taxon>
        <taxon>Copelata</taxon>
        <taxon>Oikopleuridae</taxon>
        <taxon>Oikopleura</taxon>
    </lineage>
</organism>
<feature type="compositionally biased region" description="Gly residues" evidence="4">
    <location>
        <begin position="379"/>
        <end position="395"/>
    </location>
</feature>
<dbReference type="SMART" id="SM00360">
    <property type="entry name" value="RRM"/>
    <property type="match status" value="1"/>
</dbReference>
<feature type="region of interest" description="Disordered" evidence="4">
    <location>
        <begin position="379"/>
        <end position="407"/>
    </location>
</feature>
<evidence type="ECO:0000256" key="2">
    <source>
        <dbReference type="ARBA" id="ARBA00022884"/>
    </source>
</evidence>
<evidence type="ECO:0000313" key="7">
    <source>
        <dbReference type="Proteomes" id="UP000001307"/>
    </source>
</evidence>
<accession>E4XZ34</accession>
<reference evidence="6" key="1">
    <citation type="journal article" date="2010" name="Science">
        <title>Plasticity of animal genome architecture unmasked by rapid evolution of a pelagic tunicate.</title>
        <authorList>
            <person name="Denoeud F."/>
            <person name="Henriet S."/>
            <person name="Mungpakdee S."/>
            <person name="Aury J.M."/>
            <person name="Da Silva C."/>
            <person name="Brinkmann H."/>
            <person name="Mikhaleva J."/>
            <person name="Olsen L.C."/>
            <person name="Jubin C."/>
            <person name="Canestro C."/>
            <person name="Bouquet J.M."/>
            <person name="Danks G."/>
            <person name="Poulain J."/>
            <person name="Campsteijn C."/>
            <person name="Adamski M."/>
            <person name="Cross I."/>
            <person name="Yadetie F."/>
            <person name="Muffato M."/>
            <person name="Louis A."/>
            <person name="Butcher S."/>
            <person name="Tsagkogeorga G."/>
            <person name="Konrad A."/>
            <person name="Singh S."/>
            <person name="Jensen M.F."/>
            <person name="Cong E.H."/>
            <person name="Eikeseth-Otteraa H."/>
            <person name="Noel B."/>
            <person name="Anthouard V."/>
            <person name="Porcel B.M."/>
            <person name="Kachouri-Lafond R."/>
            <person name="Nishino A."/>
            <person name="Ugolini M."/>
            <person name="Chourrout P."/>
            <person name="Nishida H."/>
            <person name="Aasland R."/>
            <person name="Huzurbazar S."/>
            <person name="Westhof E."/>
            <person name="Delsuc F."/>
            <person name="Lehrach H."/>
            <person name="Reinhardt R."/>
            <person name="Weissenbach J."/>
            <person name="Roy S.W."/>
            <person name="Artiguenave F."/>
            <person name="Postlethwait J.H."/>
            <person name="Manak J.R."/>
            <person name="Thompson E.M."/>
            <person name="Jaillon O."/>
            <person name="Du Pasquier L."/>
            <person name="Boudinot P."/>
            <person name="Liberles D.A."/>
            <person name="Volff J.N."/>
            <person name="Philippe H."/>
            <person name="Lenhard B."/>
            <person name="Roest Crollius H."/>
            <person name="Wincker P."/>
            <person name="Chourrout D."/>
        </authorList>
    </citation>
    <scope>NUCLEOTIDE SEQUENCE [LARGE SCALE GENOMIC DNA]</scope>
</reference>
<feature type="compositionally biased region" description="Basic residues" evidence="4">
    <location>
        <begin position="396"/>
        <end position="407"/>
    </location>
</feature>
<feature type="domain" description="RRM" evidence="5">
    <location>
        <begin position="265"/>
        <end position="343"/>
    </location>
</feature>
<dbReference type="EMBL" id="FN653371">
    <property type="protein sequence ID" value="CBY14896.1"/>
    <property type="molecule type" value="Genomic_DNA"/>
</dbReference>
<name>E4XZ34_OIKDI</name>
<evidence type="ECO:0000256" key="1">
    <source>
        <dbReference type="ARBA" id="ARBA00022737"/>
    </source>
</evidence>
<feature type="compositionally biased region" description="Gly residues" evidence="4">
    <location>
        <begin position="136"/>
        <end position="146"/>
    </location>
</feature>
<dbReference type="GO" id="GO:0003723">
    <property type="term" value="F:RNA binding"/>
    <property type="evidence" value="ECO:0007669"/>
    <property type="project" value="UniProtKB-UniRule"/>
</dbReference>
<dbReference type="Proteomes" id="UP000001307">
    <property type="component" value="Unassembled WGS sequence"/>
</dbReference>
<keyword evidence="2 3" id="KW-0694">RNA-binding</keyword>
<feature type="region of interest" description="Disordered" evidence="4">
    <location>
        <begin position="1"/>
        <end position="253"/>
    </location>
</feature>
<dbReference type="InterPro" id="IPR050666">
    <property type="entry name" value="ESRP"/>
</dbReference>
<protein>
    <recommendedName>
        <fullName evidence="5">RRM domain-containing protein</fullName>
    </recommendedName>
</protein>
<dbReference type="CDD" id="cd12254">
    <property type="entry name" value="RRM_hnRNPH_ESRPs_RBM12_like"/>
    <property type="match status" value="1"/>
</dbReference>
<dbReference type="InterPro" id="IPR035979">
    <property type="entry name" value="RBD_domain_sf"/>
</dbReference>
<dbReference type="OrthoDB" id="431068at2759"/>
<dbReference type="SUPFAM" id="SSF54928">
    <property type="entry name" value="RNA-binding domain, RBD"/>
    <property type="match status" value="1"/>
</dbReference>
<keyword evidence="1" id="KW-0677">Repeat</keyword>
<sequence length="407" mass="43589">MEEGSEIKSEVNSDKVPEQSEAQGTPDAGENENPLQNFFAPRTEPEPVPAPELISTNDGPTTPDNGPLLPSGEWQQDQQGSVATPEGDFYQPAQPDGRTEPPRDFGQPPTENNFGPGIGGPPGFGGNAPPENNFGPGIGGPPGFGGPAPPEMNEQQQPPMNQGMMFAPPAMNFSGGFMPPMGGMGQNQHFGGMGQNQQFQQPPPGQFQDQHQNFHEQNRNQQHGFDQEPPNKAPRLDQSANDQNAKPESGKFDCRGLDDNCLFDKIVKMSGLPYRITRGEIREFFSPIDLTDVRIEIGKDGRTTGNAFAAFFSDDDVWNAMQKNKQMLGTRYVELYNKSAGGRGGGRGGFRGGGFRGRGGGGFHRGGGFRGGHDGGFNHRGGGFRGGPRGGGGGGHRGHRGGYRGRW</sequence>
<proteinExistence type="predicted"/>
<dbReference type="InterPro" id="IPR012677">
    <property type="entry name" value="Nucleotide-bd_a/b_plait_sf"/>
</dbReference>
<feature type="compositionally biased region" description="Low complexity" evidence="4">
    <location>
        <begin position="151"/>
        <end position="211"/>
    </location>
</feature>
<evidence type="ECO:0000256" key="3">
    <source>
        <dbReference type="PROSITE-ProRule" id="PRU00176"/>
    </source>
</evidence>
<dbReference type="PROSITE" id="PS50102">
    <property type="entry name" value="RRM"/>
    <property type="match status" value="1"/>
</dbReference>
<dbReference type="AlphaFoldDB" id="E4XZ34"/>
<dbReference type="Gene3D" id="3.30.70.330">
    <property type="match status" value="1"/>
</dbReference>
<evidence type="ECO:0000313" key="6">
    <source>
        <dbReference type="EMBL" id="CBY14896.1"/>
    </source>
</evidence>
<evidence type="ECO:0000256" key="4">
    <source>
        <dbReference type="SAM" id="MobiDB-lite"/>
    </source>
</evidence>
<gene>
    <name evidence="6" type="ORF">GSOID_T00009988001</name>
</gene>
<dbReference type="PANTHER" id="PTHR13976">
    <property type="entry name" value="HETEROGENEOUS NUCLEAR RIBONUCLEOPROTEIN-RELATED"/>
    <property type="match status" value="1"/>
</dbReference>
<keyword evidence="7" id="KW-1185">Reference proteome</keyword>
<feature type="compositionally biased region" description="Gly residues" evidence="4">
    <location>
        <begin position="116"/>
        <end position="126"/>
    </location>
</feature>
<dbReference type="Pfam" id="PF00076">
    <property type="entry name" value="RRM_1"/>
    <property type="match status" value="1"/>
</dbReference>
<dbReference type="InParanoid" id="E4XZ34"/>
<feature type="compositionally biased region" description="Basic and acidic residues" evidence="4">
    <location>
        <begin position="1"/>
        <end position="18"/>
    </location>
</feature>
<evidence type="ECO:0000259" key="5">
    <source>
        <dbReference type="PROSITE" id="PS50102"/>
    </source>
</evidence>